<keyword evidence="2" id="KW-1185">Reference proteome</keyword>
<proteinExistence type="predicted"/>
<dbReference type="EMBL" id="JAGSPB010000003">
    <property type="protein sequence ID" value="MBV7267450.1"/>
    <property type="molecule type" value="Genomic_DNA"/>
</dbReference>
<name>A0ABS6SR33_9SPHN</name>
<evidence type="ECO:0008006" key="3">
    <source>
        <dbReference type="Google" id="ProtNLM"/>
    </source>
</evidence>
<dbReference type="Proteomes" id="UP000699975">
    <property type="component" value="Unassembled WGS sequence"/>
</dbReference>
<protein>
    <recommendedName>
        <fullName evidence="3">HNH endonuclease 5 domain-containing protein</fullName>
    </recommendedName>
</protein>
<evidence type="ECO:0000313" key="2">
    <source>
        <dbReference type="Proteomes" id="UP000699975"/>
    </source>
</evidence>
<dbReference type="RefSeq" id="WP_218317982.1">
    <property type="nucleotide sequence ID" value="NZ_JAGSPB010000003.1"/>
</dbReference>
<accession>A0ABS6SR33</accession>
<organism evidence="1 2">
    <name type="scientific">Erythrobacter ani</name>
    <dbReference type="NCBI Taxonomy" id="2827235"/>
    <lineage>
        <taxon>Bacteria</taxon>
        <taxon>Pseudomonadati</taxon>
        <taxon>Pseudomonadota</taxon>
        <taxon>Alphaproteobacteria</taxon>
        <taxon>Sphingomonadales</taxon>
        <taxon>Erythrobacteraceae</taxon>
        <taxon>Erythrobacter/Porphyrobacter group</taxon>
        <taxon>Erythrobacter</taxon>
    </lineage>
</organism>
<reference evidence="1 2" key="1">
    <citation type="submission" date="2021-04" db="EMBL/GenBank/DDBJ databases">
        <authorList>
            <person name="Pira H."/>
            <person name="Risdian C."/>
            <person name="Wink J."/>
        </authorList>
    </citation>
    <scope>NUCLEOTIDE SEQUENCE [LARGE SCALE GENOMIC DNA]</scope>
    <source>
        <strain evidence="1 2">WH131</strain>
    </source>
</reference>
<evidence type="ECO:0000313" key="1">
    <source>
        <dbReference type="EMBL" id="MBV7267450.1"/>
    </source>
</evidence>
<gene>
    <name evidence="1" type="ORF">KCG45_14780</name>
</gene>
<comment type="caution">
    <text evidence="1">The sequence shown here is derived from an EMBL/GenBank/DDBJ whole genome shotgun (WGS) entry which is preliminary data.</text>
</comment>
<sequence>MRKIQNLGDNRNKGSCVHCGGPNETRDHAPSVVFLDEPLPPDLPASPSCAACNQGFSNDEAYVACLLECVMVGDANPALVQREKIAALMRGRPKLTAEIAALKRYEDECVVFSFDQKRIENVVLKLARCHVAYEMNEPRIDKPDGIWFQPFSLMAPEALDAFENDQNDVAVWPEVGSRGMHRLLIAEDNAFSEGWLDIQPGRYRFKVTVESGLRVRMVLREYLACEVHWN</sequence>